<dbReference type="RefSeq" id="WP_075852187.1">
    <property type="nucleotide sequence ID" value="NZ_FMAC01000002.1"/>
</dbReference>
<dbReference type="Proteomes" id="UP000186228">
    <property type="component" value="Unassembled WGS sequence"/>
</dbReference>
<reference evidence="2" key="1">
    <citation type="submission" date="2016-08" db="EMBL/GenBank/DDBJ databases">
        <authorList>
            <person name="Varghese N."/>
            <person name="Submissions Spin"/>
        </authorList>
    </citation>
    <scope>NUCLEOTIDE SEQUENCE [LARGE SCALE GENOMIC DNA]</scope>
    <source>
        <strain evidence="2">CCBAU 57015</strain>
    </source>
</reference>
<evidence type="ECO:0000313" key="2">
    <source>
        <dbReference type="Proteomes" id="UP000186228"/>
    </source>
</evidence>
<dbReference type="PROSITE" id="PS51257">
    <property type="entry name" value="PROKAR_LIPOPROTEIN"/>
    <property type="match status" value="1"/>
</dbReference>
<dbReference type="AlphaFoldDB" id="A0A1C3UIF9"/>
<dbReference type="OrthoDB" id="7916166at2"/>
<dbReference type="EMBL" id="FMAC01000002">
    <property type="protein sequence ID" value="SCB15117.1"/>
    <property type="molecule type" value="Genomic_DNA"/>
</dbReference>
<organism evidence="1 2">
    <name type="scientific">Rhizobium hainanense</name>
    <dbReference type="NCBI Taxonomy" id="52131"/>
    <lineage>
        <taxon>Bacteria</taxon>
        <taxon>Pseudomonadati</taxon>
        <taxon>Pseudomonadota</taxon>
        <taxon>Alphaproteobacteria</taxon>
        <taxon>Hyphomicrobiales</taxon>
        <taxon>Rhizobiaceae</taxon>
        <taxon>Rhizobium/Agrobacterium group</taxon>
        <taxon>Rhizobium</taxon>
    </lineage>
</organism>
<accession>A0A1C3UIF9</accession>
<name>A0A1C3UIF9_9HYPH</name>
<proteinExistence type="predicted"/>
<evidence type="ECO:0008006" key="3">
    <source>
        <dbReference type="Google" id="ProtNLM"/>
    </source>
</evidence>
<gene>
    <name evidence="1" type="ORF">GA0061100_102299</name>
</gene>
<evidence type="ECO:0000313" key="1">
    <source>
        <dbReference type="EMBL" id="SCB15117.1"/>
    </source>
</evidence>
<keyword evidence="2" id="KW-1185">Reference proteome</keyword>
<protein>
    <recommendedName>
        <fullName evidence="3">Lipoprotein</fullName>
    </recommendedName>
</protein>
<sequence length="173" mass="18687">MTIGRIMLTTIGVGMIAALALAGCQRKDDEGPTQLTGRLFVFNYRVASASYMITLKKIAPIPEGTTAVAEFENPAGGDPLVVNQKIYTFWDKITLESPDLRCVRKDRPYSVSIKLVDASDKTIQTIKTEVKSDLDQTVLPTKPLVVGPAYTANPDIFKGDGSADYGKDTACPA</sequence>
<dbReference type="STRING" id="52131.GA0061100_102299"/>